<dbReference type="SMART" id="SM00304">
    <property type="entry name" value="HAMP"/>
    <property type="match status" value="2"/>
</dbReference>
<evidence type="ECO:0000313" key="14">
    <source>
        <dbReference type="Proteomes" id="UP000886818"/>
    </source>
</evidence>
<protein>
    <recommendedName>
        <fullName evidence="15">Methyl-accepting chemotaxis protein</fullName>
    </recommendedName>
</protein>
<feature type="domain" description="HAMP" evidence="12">
    <location>
        <begin position="199"/>
        <end position="255"/>
    </location>
</feature>
<dbReference type="PANTHER" id="PTHR32089">
    <property type="entry name" value="METHYL-ACCEPTING CHEMOTAXIS PROTEIN MCPB"/>
    <property type="match status" value="1"/>
</dbReference>
<dbReference type="SMART" id="SM00283">
    <property type="entry name" value="MA"/>
    <property type="match status" value="1"/>
</dbReference>
<dbReference type="Proteomes" id="UP000886818">
    <property type="component" value="Chromosome"/>
</dbReference>
<dbReference type="PROSITE" id="PS50111">
    <property type="entry name" value="CHEMOTAXIS_TRANSDUC_2"/>
    <property type="match status" value="1"/>
</dbReference>
<dbReference type="Pfam" id="PF00015">
    <property type="entry name" value="MCPsignal"/>
    <property type="match status" value="1"/>
</dbReference>
<evidence type="ECO:0008006" key="15">
    <source>
        <dbReference type="Google" id="ProtNLM"/>
    </source>
</evidence>
<keyword evidence="2" id="KW-1003">Cell membrane</keyword>
<comment type="subcellular location">
    <subcellularLocation>
        <location evidence="1">Cell membrane</location>
        <topology evidence="1">Multi-pass membrane protein</topology>
    </subcellularLocation>
</comment>
<evidence type="ECO:0000259" key="11">
    <source>
        <dbReference type="PROSITE" id="PS50111"/>
    </source>
</evidence>
<sequence>MKKHSKTKSLKSKITILCLFMFGLILAGLITLIIHTVKTNMEEALLTKSIELAQEIEKEIEGRVANDQINSQKIMQKIVEQKASQDNIAYAIIIDKNVTAIAHSDRQKLGKVYKDDPYTEDGAVNGNIKTSKFYADVQKIWTYDIMVPLYINGKHIGALDVGIPIYGIEKTINAVIQKTIISSIIAFIIIGLGLFIAIGRLLNPLTELSKLINATANLDLSEDTTYDALQKANDETGIMANAILDMRTALRKMIISIKNHSEKTYNYSESLSTAANETAITISEVAKATDELAQGATDQAKASSEGIEKLSSLGQAINHTTESAKLVKVNIEGTGTTSKQGMDSIYNLKMKINDTLNITKKVNENVNTLSNKSDLVGDIVNTIKQIATQTNLLALNASIEAARAGEAGKGFAVVADEIRKLAEQTDKATEDIQHIISEMQSSIKSANENMATANEIVSDTSKASIQTTDAFEAIIKTVEKNIQQVEKLTQSIEQIDHDKESVFRSIESIASISEQAAASTEEVSASVEEQTATIEEVSSMATHLEEIAGNLKKEVERFKI</sequence>
<dbReference type="RefSeq" id="WP_218283858.1">
    <property type="nucleotide sequence ID" value="NZ_CP078093.1"/>
</dbReference>
<evidence type="ECO:0000256" key="8">
    <source>
        <dbReference type="PROSITE-ProRule" id="PRU00284"/>
    </source>
</evidence>
<evidence type="ECO:0000256" key="4">
    <source>
        <dbReference type="ARBA" id="ARBA00022989"/>
    </source>
</evidence>
<evidence type="ECO:0000256" key="9">
    <source>
        <dbReference type="SAM" id="Coils"/>
    </source>
</evidence>
<evidence type="ECO:0000256" key="2">
    <source>
        <dbReference type="ARBA" id="ARBA00022475"/>
    </source>
</evidence>
<evidence type="ECO:0000256" key="7">
    <source>
        <dbReference type="ARBA" id="ARBA00029447"/>
    </source>
</evidence>
<evidence type="ECO:0000256" key="3">
    <source>
        <dbReference type="ARBA" id="ARBA00022692"/>
    </source>
</evidence>
<reference evidence="13" key="1">
    <citation type="submission" date="2021-07" db="EMBL/GenBank/DDBJ databases">
        <title>Complete genome sequence of Crassaminicella sp. 143-21, isolated from a deep-sea hydrothermal vent.</title>
        <authorList>
            <person name="Li X."/>
        </authorList>
    </citation>
    <scope>NUCLEOTIDE SEQUENCE</scope>
    <source>
        <strain evidence="13">143-21</strain>
    </source>
</reference>
<name>A0ABX8RFD2_9CLOT</name>
<accession>A0ABX8RFD2</accession>
<dbReference type="InterPro" id="IPR004089">
    <property type="entry name" value="MCPsignal_dom"/>
</dbReference>
<gene>
    <name evidence="13" type="ORF">KVH43_05600</name>
</gene>
<evidence type="ECO:0000256" key="10">
    <source>
        <dbReference type="SAM" id="Phobius"/>
    </source>
</evidence>
<organism evidence="13 14">
    <name type="scientific">Crassaminicella indica</name>
    <dbReference type="NCBI Taxonomy" id="2855394"/>
    <lineage>
        <taxon>Bacteria</taxon>
        <taxon>Bacillati</taxon>
        <taxon>Bacillota</taxon>
        <taxon>Clostridia</taxon>
        <taxon>Eubacteriales</taxon>
        <taxon>Clostridiaceae</taxon>
        <taxon>Crassaminicella</taxon>
    </lineage>
</organism>
<keyword evidence="14" id="KW-1185">Reference proteome</keyword>
<feature type="transmembrane region" description="Helical" evidence="10">
    <location>
        <begin position="12"/>
        <end position="34"/>
    </location>
</feature>
<keyword evidence="3 10" id="KW-0812">Transmembrane</keyword>
<proteinExistence type="inferred from homology"/>
<evidence type="ECO:0000256" key="6">
    <source>
        <dbReference type="ARBA" id="ARBA00023224"/>
    </source>
</evidence>
<dbReference type="Pfam" id="PF17203">
    <property type="entry name" value="sCache_3_2"/>
    <property type="match status" value="1"/>
</dbReference>
<comment type="similarity">
    <text evidence="7">Belongs to the methyl-accepting chemotaxis (MCP) protein family.</text>
</comment>
<evidence type="ECO:0000259" key="12">
    <source>
        <dbReference type="PROSITE" id="PS50885"/>
    </source>
</evidence>
<feature type="domain" description="Methyl-accepting transducer" evidence="11">
    <location>
        <begin position="274"/>
        <end position="531"/>
    </location>
</feature>
<evidence type="ECO:0000256" key="5">
    <source>
        <dbReference type="ARBA" id="ARBA00023136"/>
    </source>
</evidence>
<keyword evidence="5 10" id="KW-0472">Membrane</keyword>
<evidence type="ECO:0000256" key="1">
    <source>
        <dbReference type="ARBA" id="ARBA00004651"/>
    </source>
</evidence>
<keyword evidence="4 10" id="KW-1133">Transmembrane helix</keyword>
<dbReference type="InterPro" id="IPR003660">
    <property type="entry name" value="HAMP_dom"/>
</dbReference>
<evidence type="ECO:0000313" key="13">
    <source>
        <dbReference type="EMBL" id="QXM07172.1"/>
    </source>
</evidence>
<feature type="transmembrane region" description="Helical" evidence="10">
    <location>
        <begin position="180"/>
        <end position="202"/>
    </location>
</feature>
<dbReference type="PROSITE" id="PS50885">
    <property type="entry name" value="HAMP"/>
    <property type="match status" value="1"/>
</dbReference>
<keyword evidence="6 8" id="KW-0807">Transducer</keyword>
<dbReference type="EMBL" id="CP078093">
    <property type="protein sequence ID" value="QXM07172.1"/>
    <property type="molecule type" value="Genomic_DNA"/>
</dbReference>
<dbReference type="PANTHER" id="PTHR32089:SF112">
    <property type="entry name" value="LYSOZYME-LIKE PROTEIN-RELATED"/>
    <property type="match status" value="1"/>
</dbReference>
<keyword evidence="9" id="KW-0175">Coiled coil</keyword>
<feature type="coiled-coil region" evidence="9">
    <location>
        <begin position="436"/>
        <end position="495"/>
    </location>
</feature>
<dbReference type="InterPro" id="IPR033463">
    <property type="entry name" value="sCache_3"/>
</dbReference>